<keyword evidence="3" id="KW-1185">Reference proteome</keyword>
<comment type="caution">
    <text evidence="2">The sequence shown here is derived from an EMBL/GenBank/DDBJ whole genome shotgun (WGS) entry which is preliminary data.</text>
</comment>
<reference evidence="2 3" key="1">
    <citation type="submission" date="2015-08" db="EMBL/GenBank/DDBJ databases">
        <title>Whole genome sequence of Flavobacterium akiainvivens IK-1T, from decaying Wikstroemia oahuensis, an endemic Hawaiian shrub.</title>
        <authorList>
            <person name="Wan X."/>
            <person name="Hou S."/>
            <person name="Saito J."/>
            <person name="Donachie S."/>
        </authorList>
    </citation>
    <scope>NUCLEOTIDE SEQUENCE [LARGE SCALE GENOMIC DNA]</scope>
    <source>
        <strain evidence="2 3">IK-1</strain>
    </source>
</reference>
<dbReference type="Gene3D" id="3.30.70.100">
    <property type="match status" value="1"/>
</dbReference>
<accession>A0A0M8MC35</accession>
<dbReference type="RefSeq" id="WP_054409887.1">
    <property type="nucleotide sequence ID" value="NZ_FOYA01000017.1"/>
</dbReference>
<proteinExistence type="predicted"/>
<dbReference type="PROSITE" id="PS51725">
    <property type="entry name" value="ABM"/>
    <property type="match status" value="1"/>
</dbReference>
<dbReference type="PATRIC" id="fig|1202724.3.peg.4141"/>
<dbReference type="PANTHER" id="PTHR33336:SF3">
    <property type="entry name" value="ABM DOMAIN-CONTAINING PROTEIN"/>
    <property type="match status" value="1"/>
</dbReference>
<feature type="domain" description="ABM" evidence="1">
    <location>
        <begin position="4"/>
        <end position="93"/>
    </location>
</feature>
<name>A0A0M8MC35_9FLAO</name>
<gene>
    <name evidence="2" type="ORF">AM493_19995</name>
</gene>
<dbReference type="Pfam" id="PF03992">
    <property type="entry name" value="ABM"/>
    <property type="match status" value="1"/>
</dbReference>
<evidence type="ECO:0000313" key="2">
    <source>
        <dbReference type="EMBL" id="KOS08073.1"/>
    </source>
</evidence>
<dbReference type="SUPFAM" id="SSF54909">
    <property type="entry name" value="Dimeric alpha+beta barrel"/>
    <property type="match status" value="1"/>
</dbReference>
<dbReference type="OrthoDB" id="9806189at2"/>
<dbReference type="AlphaFoldDB" id="A0A0M8MC35"/>
<protein>
    <recommendedName>
        <fullName evidence="1">ABM domain-containing protein</fullName>
    </recommendedName>
</protein>
<dbReference type="Proteomes" id="UP000037755">
    <property type="component" value="Unassembled WGS sequence"/>
</dbReference>
<dbReference type="STRING" id="1202724.AM493_19995"/>
<dbReference type="InterPro" id="IPR007138">
    <property type="entry name" value="ABM_dom"/>
</dbReference>
<evidence type="ECO:0000259" key="1">
    <source>
        <dbReference type="PROSITE" id="PS51725"/>
    </source>
</evidence>
<evidence type="ECO:0000313" key="3">
    <source>
        <dbReference type="Proteomes" id="UP000037755"/>
    </source>
</evidence>
<dbReference type="PANTHER" id="PTHR33336">
    <property type="entry name" value="QUINOL MONOOXYGENASE YGIN-RELATED"/>
    <property type="match status" value="1"/>
</dbReference>
<dbReference type="EMBL" id="LIYD01000005">
    <property type="protein sequence ID" value="KOS08073.1"/>
    <property type="molecule type" value="Genomic_DNA"/>
</dbReference>
<dbReference type="InterPro" id="IPR011008">
    <property type="entry name" value="Dimeric_a/b-barrel"/>
</dbReference>
<dbReference type="InterPro" id="IPR050744">
    <property type="entry name" value="AI-2_Isomerase_LsrG"/>
</dbReference>
<dbReference type="GO" id="GO:0003824">
    <property type="term" value="F:catalytic activity"/>
    <property type="evidence" value="ECO:0007669"/>
    <property type="project" value="TreeGrafter"/>
</dbReference>
<sequence length="97" mass="10946">MSKIVATTKFSFTPENMQAGKELLLSFVGPSSTQEGCEFYNVYQDNEKHNEFLIVDGWDSPEHLQQHIDSDEIVAIVAQIDPLLTQPKQLSTFTQIS</sequence>
<organism evidence="2 3">
    <name type="scientific">Flavobacterium akiainvivens</name>
    <dbReference type="NCBI Taxonomy" id="1202724"/>
    <lineage>
        <taxon>Bacteria</taxon>
        <taxon>Pseudomonadati</taxon>
        <taxon>Bacteroidota</taxon>
        <taxon>Flavobacteriia</taxon>
        <taxon>Flavobacteriales</taxon>
        <taxon>Flavobacteriaceae</taxon>
        <taxon>Flavobacterium</taxon>
    </lineage>
</organism>